<feature type="domain" description="D-isomer specific 2-hydroxyacid dehydrogenase catalytic" evidence="5">
    <location>
        <begin position="24"/>
        <end position="308"/>
    </location>
</feature>
<evidence type="ECO:0000313" key="7">
    <source>
        <dbReference type="EMBL" id="RXK12714.1"/>
    </source>
</evidence>
<keyword evidence="8" id="KW-1185">Reference proteome</keyword>
<dbReference type="PROSITE" id="PS00670">
    <property type="entry name" value="D_2_HYDROXYACID_DH_2"/>
    <property type="match status" value="1"/>
</dbReference>
<dbReference type="PANTHER" id="PTHR43761:SF1">
    <property type="entry name" value="D-ISOMER SPECIFIC 2-HYDROXYACID DEHYDROGENASE CATALYTIC DOMAIN-CONTAINING PROTEIN-RELATED"/>
    <property type="match status" value="1"/>
</dbReference>
<proteinExistence type="inferred from homology"/>
<reference evidence="7 8" key="1">
    <citation type="submission" date="2017-09" db="EMBL/GenBank/DDBJ databases">
        <title>Genomics of the genus Arcobacter.</title>
        <authorList>
            <person name="Perez-Cataluna A."/>
            <person name="Figueras M.J."/>
            <person name="Salas-Masso N."/>
        </authorList>
    </citation>
    <scope>NUCLEOTIDE SEQUENCE [LARGE SCALE GENOMIC DNA]</scope>
    <source>
        <strain evidence="7 8">F156-34</strain>
    </source>
</reference>
<dbReference type="RefSeq" id="WP_129061770.1">
    <property type="nucleotide sequence ID" value="NZ_NXIE01000003.1"/>
</dbReference>
<dbReference type="AlphaFoldDB" id="A0A4Q1ASY3"/>
<evidence type="ECO:0000256" key="4">
    <source>
        <dbReference type="RuleBase" id="RU003719"/>
    </source>
</evidence>
<evidence type="ECO:0000256" key="3">
    <source>
        <dbReference type="ARBA" id="ARBA00023027"/>
    </source>
</evidence>
<dbReference type="Gene3D" id="3.40.50.720">
    <property type="entry name" value="NAD(P)-binding Rossmann-like Domain"/>
    <property type="match status" value="2"/>
</dbReference>
<gene>
    <name evidence="7" type="ORF">CP965_09055</name>
</gene>
<comment type="similarity">
    <text evidence="1 4">Belongs to the D-isomer specific 2-hydroxyacid dehydrogenase family.</text>
</comment>
<comment type="caution">
    <text evidence="7">The sequence shown here is derived from an EMBL/GenBank/DDBJ whole genome shotgun (WGS) entry which is preliminary data.</text>
</comment>
<sequence length="309" mass="34903">MKIVFLDAETLGEDISLDKFDSFGEVIKYQDTNPEETLIRVKNCDVVVTNKVEITKEIIENSNFKLICVAATGINNIDIEAAKQANIEVKNVSDYSTSSVAQMTFTLTLDLIHKLDYYKQYVESLSWSNGKLFTNVDKPFFELKNKKWGIIGLGNIGKEVAKIAKAFGCEVNYYSTSGKNLDTNYKHLSLEELLKQSDIISIHSPLNKTTHNLLNKTNLNLLKKDCILVNVGRGGIINEKDLAEKLDSQKSLYCGLDVIEKEPIVKDNPLLKIKNKDRLVLTPHIAWSSIEARITLVDRIFDNIKKFVL</sequence>
<keyword evidence="3" id="KW-0520">NAD</keyword>
<evidence type="ECO:0000256" key="2">
    <source>
        <dbReference type="ARBA" id="ARBA00023002"/>
    </source>
</evidence>
<evidence type="ECO:0000313" key="8">
    <source>
        <dbReference type="Proteomes" id="UP000289718"/>
    </source>
</evidence>
<dbReference type="EC" id="1.1.1.272" evidence="7"/>
<evidence type="ECO:0000259" key="5">
    <source>
        <dbReference type="Pfam" id="PF00389"/>
    </source>
</evidence>
<dbReference type="NCBIfam" id="NF006263">
    <property type="entry name" value="PRK08410.1"/>
    <property type="match status" value="1"/>
</dbReference>
<accession>A0A4Q1ASY3</accession>
<dbReference type="Pfam" id="PF02826">
    <property type="entry name" value="2-Hacid_dh_C"/>
    <property type="match status" value="1"/>
</dbReference>
<dbReference type="OrthoDB" id="9805416at2"/>
<dbReference type="Pfam" id="PF00389">
    <property type="entry name" value="2-Hacid_dh"/>
    <property type="match status" value="1"/>
</dbReference>
<dbReference type="InterPro" id="IPR006140">
    <property type="entry name" value="D-isomer_DH_NAD-bd"/>
</dbReference>
<dbReference type="Proteomes" id="UP000289718">
    <property type="component" value="Unassembled WGS sequence"/>
</dbReference>
<evidence type="ECO:0000259" key="6">
    <source>
        <dbReference type="Pfam" id="PF02826"/>
    </source>
</evidence>
<dbReference type="PANTHER" id="PTHR43761">
    <property type="entry name" value="D-ISOMER SPECIFIC 2-HYDROXYACID DEHYDROGENASE FAMILY PROTEIN (AFU_ORTHOLOGUE AFUA_1G13630)"/>
    <property type="match status" value="1"/>
</dbReference>
<dbReference type="GO" id="GO:0050578">
    <property type="term" value="F:(2R)-2-hydroxyacid dehydrogenase (NADP+) activity"/>
    <property type="evidence" value="ECO:0007669"/>
    <property type="project" value="UniProtKB-EC"/>
</dbReference>
<dbReference type="InterPro" id="IPR006139">
    <property type="entry name" value="D-isomer_2_OHA_DH_cat_dom"/>
</dbReference>
<dbReference type="InterPro" id="IPR029753">
    <property type="entry name" value="D-isomer_DH_CS"/>
</dbReference>
<dbReference type="EMBL" id="NXIE01000003">
    <property type="protein sequence ID" value="RXK12714.1"/>
    <property type="molecule type" value="Genomic_DNA"/>
</dbReference>
<dbReference type="SUPFAM" id="SSF52283">
    <property type="entry name" value="Formate/glycerate dehydrogenase catalytic domain-like"/>
    <property type="match status" value="1"/>
</dbReference>
<feature type="domain" description="D-isomer specific 2-hydroxyacid dehydrogenase NAD-binding" evidence="6">
    <location>
        <begin position="106"/>
        <end position="286"/>
    </location>
</feature>
<dbReference type="GO" id="GO:0051287">
    <property type="term" value="F:NAD binding"/>
    <property type="evidence" value="ECO:0007669"/>
    <property type="project" value="InterPro"/>
</dbReference>
<keyword evidence="2 4" id="KW-0560">Oxidoreductase</keyword>
<evidence type="ECO:0000256" key="1">
    <source>
        <dbReference type="ARBA" id="ARBA00005854"/>
    </source>
</evidence>
<dbReference type="SUPFAM" id="SSF51735">
    <property type="entry name" value="NAD(P)-binding Rossmann-fold domains"/>
    <property type="match status" value="1"/>
</dbReference>
<dbReference type="InterPro" id="IPR050418">
    <property type="entry name" value="D-iso_2-hydroxyacid_DH_PdxB"/>
</dbReference>
<organism evidence="7 8">
    <name type="scientific">Halarcobacter mediterraneus</name>
    <dbReference type="NCBI Taxonomy" id="2023153"/>
    <lineage>
        <taxon>Bacteria</taxon>
        <taxon>Pseudomonadati</taxon>
        <taxon>Campylobacterota</taxon>
        <taxon>Epsilonproteobacteria</taxon>
        <taxon>Campylobacterales</taxon>
        <taxon>Arcobacteraceae</taxon>
        <taxon>Halarcobacter</taxon>
    </lineage>
</organism>
<protein>
    <submittedName>
        <fullName evidence="7">Hydroxyacid dehydrogenase</fullName>
        <ecNumber evidence="7">1.1.1.272</ecNumber>
    </submittedName>
</protein>
<dbReference type="PROSITE" id="PS00671">
    <property type="entry name" value="D_2_HYDROXYACID_DH_3"/>
    <property type="match status" value="1"/>
</dbReference>
<dbReference type="InterPro" id="IPR036291">
    <property type="entry name" value="NAD(P)-bd_dom_sf"/>
</dbReference>
<name>A0A4Q1ASY3_9BACT</name>